<comment type="similarity">
    <text evidence="8">Belongs to the major facilitator superfamily. Proton-dependent oligopeptide transporter (POT/PTR) (TC 2.A.17) family.</text>
</comment>
<dbReference type="CDD" id="cd17346">
    <property type="entry name" value="MFS_DtpA_like"/>
    <property type="match status" value="1"/>
</dbReference>
<dbReference type="Proteomes" id="UP001063782">
    <property type="component" value="Chromosome"/>
</dbReference>
<feature type="transmembrane region" description="Helical" evidence="9">
    <location>
        <begin position="175"/>
        <end position="196"/>
    </location>
</feature>
<dbReference type="InterPro" id="IPR036259">
    <property type="entry name" value="MFS_trans_sf"/>
</dbReference>
<dbReference type="RefSeq" id="WP_263075949.1">
    <property type="nucleotide sequence ID" value="NZ_CP089977.1"/>
</dbReference>
<keyword evidence="7 9" id="KW-0472">Membrane</keyword>
<proteinExistence type="inferred from homology"/>
<dbReference type="PROSITE" id="PS50850">
    <property type="entry name" value="MFS"/>
    <property type="match status" value="1"/>
</dbReference>
<dbReference type="PROSITE" id="PS01023">
    <property type="entry name" value="PTR2_2"/>
    <property type="match status" value="1"/>
</dbReference>
<dbReference type="InterPro" id="IPR020846">
    <property type="entry name" value="MFS_dom"/>
</dbReference>
<dbReference type="SUPFAM" id="SSF103473">
    <property type="entry name" value="MFS general substrate transporter"/>
    <property type="match status" value="1"/>
</dbReference>
<evidence type="ECO:0000256" key="7">
    <source>
        <dbReference type="ARBA" id="ARBA00023136"/>
    </source>
</evidence>
<evidence type="ECO:0000313" key="11">
    <source>
        <dbReference type="EMBL" id="UXZ04466.1"/>
    </source>
</evidence>
<dbReference type="InterPro" id="IPR005279">
    <property type="entry name" value="Dipep/tripep_permease"/>
</dbReference>
<feature type="transmembrane region" description="Helical" evidence="9">
    <location>
        <begin position="217"/>
        <end position="239"/>
    </location>
</feature>
<dbReference type="PANTHER" id="PTHR23517">
    <property type="entry name" value="RESISTANCE PROTEIN MDTM, PUTATIVE-RELATED-RELATED"/>
    <property type="match status" value="1"/>
</dbReference>
<evidence type="ECO:0000256" key="9">
    <source>
        <dbReference type="SAM" id="Phobius"/>
    </source>
</evidence>
<keyword evidence="2 8" id="KW-0813">Transport</keyword>
<evidence type="ECO:0000256" key="6">
    <source>
        <dbReference type="ARBA" id="ARBA00022989"/>
    </source>
</evidence>
<dbReference type="InterPro" id="IPR050171">
    <property type="entry name" value="MFS_Transporters"/>
</dbReference>
<reference evidence="11" key="1">
    <citation type="submission" date="2021-12" db="EMBL/GenBank/DDBJ databases">
        <title>taxonomy of Moraxella sp. ZY201224.</title>
        <authorList>
            <person name="Li F."/>
        </authorList>
    </citation>
    <scope>NUCLEOTIDE SEQUENCE</scope>
    <source>
        <strain evidence="11">ZY201224</strain>
    </source>
</reference>
<feature type="transmembrane region" description="Helical" evidence="9">
    <location>
        <begin position="417"/>
        <end position="436"/>
    </location>
</feature>
<dbReference type="Gene3D" id="1.20.1250.20">
    <property type="entry name" value="MFS general substrate transporter like domains"/>
    <property type="match status" value="1"/>
</dbReference>
<feature type="transmembrane region" description="Helical" evidence="9">
    <location>
        <begin position="109"/>
        <end position="135"/>
    </location>
</feature>
<feature type="transmembrane region" description="Helical" evidence="9">
    <location>
        <begin position="245"/>
        <end position="263"/>
    </location>
</feature>
<feature type="transmembrane region" description="Helical" evidence="9">
    <location>
        <begin position="21"/>
        <end position="40"/>
    </location>
</feature>
<evidence type="ECO:0000256" key="2">
    <source>
        <dbReference type="ARBA" id="ARBA00022448"/>
    </source>
</evidence>
<feature type="transmembrane region" description="Helical" evidence="9">
    <location>
        <begin position="380"/>
        <end position="405"/>
    </location>
</feature>
<protein>
    <submittedName>
        <fullName evidence="11">Oligopeptide:H+ symporter</fullName>
    </submittedName>
</protein>
<dbReference type="EMBL" id="CP089977">
    <property type="protein sequence ID" value="UXZ04466.1"/>
    <property type="molecule type" value="Genomic_DNA"/>
</dbReference>
<name>A0ABY6F300_9GAMM</name>
<accession>A0ABY6F300</accession>
<evidence type="ECO:0000256" key="3">
    <source>
        <dbReference type="ARBA" id="ARBA00022475"/>
    </source>
</evidence>
<gene>
    <name evidence="11" type="ORF">LU297_07700</name>
</gene>
<keyword evidence="6 9" id="KW-1133">Transmembrane helix</keyword>
<sequence>MQNKKFFGHPRQLGNLFHIELWERFSYYGMQAILMFYMYYAITDGGLGMDKAVAGGVMGAYSGSIYLATLGGGWVADRVLGPERTLFYSGIIIMIGHILLAIVPGLQGLILGLVFVAIGSGGVKAPVSAMVGSLYENDENKHLRDAGFSIFYVAINIGAFFGPLLTGILQSRVGFHYGFAAAAVGMAVGLTQYSFGRKSLGHNTAPNPLTASEKSKAIMIGLAGIAVVAGIISAGLVTLENFKTVLFYTVIAIAAIYFVRLLSDKRIDNTKRSHIVAYIPLFVCICVFWSLFFQNYTLLIVYFESTVDRMLGSFEFPAAWQPSMQSFWVIALAGVMSALWAKLGKNAPSAPVKFALSLIIAGLAFVFFVPYVTSGNPMPILVYMLSLGVLTVAELMISPISLSFATKIAPDFFRTQMVALNFLGLSIGLTLGGILFGNFFNEQNTLDYYYLMIKMGIGAGVLFLIISPVLKKMLQGAE</sequence>
<evidence type="ECO:0000313" key="12">
    <source>
        <dbReference type="Proteomes" id="UP001063782"/>
    </source>
</evidence>
<feature type="transmembrane region" description="Helical" evidence="9">
    <location>
        <begin position="147"/>
        <end position="169"/>
    </location>
</feature>
<feature type="transmembrane region" description="Helical" evidence="9">
    <location>
        <begin position="323"/>
        <end position="342"/>
    </location>
</feature>
<evidence type="ECO:0000256" key="1">
    <source>
        <dbReference type="ARBA" id="ARBA00004651"/>
    </source>
</evidence>
<keyword evidence="5" id="KW-0653">Protein transport</keyword>
<dbReference type="InterPro" id="IPR018456">
    <property type="entry name" value="PTR2_symporter_CS"/>
</dbReference>
<feature type="domain" description="Major facilitator superfamily (MFS) profile" evidence="10">
    <location>
        <begin position="1"/>
        <end position="471"/>
    </location>
</feature>
<dbReference type="NCBIfam" id="TIGR00924">
    <property type="entry name" value="yjdL_sub1_fam"/>
    <property type="match status" value="1"/>
</dbReference>
<feature type="transmembrane region" description="Helical" evidence="9">
    <location>
        <begin position="354"/>
        <end position="374"/>
    </location>
</feature>
<evidence type="ECO:0000256" key="4">
    <source>
        <dbReference type="ARBA" id="ARBA00022692"/>
    </source>
</evidence>
<evidence type="ECO:0000256" key="8">
    <source>
        <dbReference type="RuleBase" id="RU003755"/>
    </source>
</evidence>
<comment type="subcellular location">
    <subcellularLocation>
        <location evidence="1">Cell membrane</location>
        <topology evidence="1">Multi-pass membrane protein</topology>
    </subcellularLocation>
    <subcellularLocation>
        <location evidence="8">Membrane</location>
        <topology evidence="8">Multi-pass membrane protein</topology>
    </subcellularLocation>
</comment>
<feature type="transmembrane region" description="Helical" evidence="9">
    <location>
        <begin position="52"/>
        <end position="74"/>
    </location>
</feature>
<evidence type="ECO:0000259" key="10">
    <source>
        <dbReference type="PROSITE" id="PS50850"/>
    </source>
</evidence>
<feature type="transmembrane region" description="Helical" evidence="9">
    <location>
        <begin position="86"/>
        <end position="103"/>
    </location>
</feature>
<dbReference type="InterPro" id="IPR000109">
    <property type="entry name" value="POT_fam"/>
</dbReference>
<dbReference type="PANTHER" id="PTHR23517:SF15">
    <property type="entry name" value="PROTON-DEPENDENT OLIGOPEPTIDE FAMILY TRANSPORT PROTEIN"/>
    <property type="match status" value="1"/>
</dbReference>
<dbReference type="Pfam" id="PF00854">
    <property type="entry name" value="PTR2"/>
    <property type="match status" value="1"/>
</dbReference>
<organism evidence="11 12">
    <name type="scientific">Moraxella nasicaprae</name>
    <dbReference type="NCBI Taxonomy" id="2904122"/>
    <lineage>
        <taxon>Bacteria</taxon>
        <taxon>Pseudomonadati</taxon>
        <taxon>Pseudomonadota</taxon>
        <taxon>Gammaproteobacteria</taxon>
        <taxon>Moraxellales</taxon>
        <taxon>Moraxellaceae</taxon>
        <taxon>Moraxella</taxon>
    </lineage>
</organism>
<feature type="transmembrane region" description="Helical" evidence="9">
    <location>
        <begin position="275"/>
        <end position="303"/>
    </location>
</feature>
<feature type="transmembrane region" description="Helical" evidence="9">
    <location>
        <begin position="448"/>
        <end position="470"/>
    </location>
</feature>
<keyword evidence="12" id="KW-1185">Reference proteome</keyword>
<keyword evidence="3" id="KW-1003">Cell membrane</keyword>
<keyword evidence="5" id="KW-0571">Peptide transport</keyword>
<keyword evidence="4 8" id="KW-0812">Transmembrane</keyword>
<evidence type="ECO:0000256" key="5">
    <source>
        <dbReference type="ARBA" id="ARBA00022856"/>
    </source>
</evidence>